<evidence type="ECO:0000256" key="4">
    <source>
        <dbReference type="ARBA" id="ARBA00022692"/>
    </source>
</evidence>
<sequence>MQKLLTLLMVLFVTIGSAMAQKEISGTVTSEGVPLPGVTVFVKGSTIGSVTDVDGNYNLSVPDDATTLVFSFIGMKTQEVEIGNQSNIGIDLEPDVIGLGEVIAVGYGTMRKSDLTGSVARVSMEDKALQADLNILQSLSGASAGINVQQTGAAGGEPDFSVRGQTSLSASDRPLIVLDGIIYNGDIADINVSDVESIDILKDASAAAVYGSRSANGVVLITTKSGTTEKPQVEFSMYYGFQDMTNTPMKVMNAEQYAIRLTDYYYQQDLYTWYATNPTSDAGKPVRPDITNREVVASTLRTQEERDNYLAGNEIDWVDEVTQIAPIQSYNLSYSGNTGRTNYYVSGSYANEEGILVNDKFSRFTVRSNIESTITDWLKVGLNSAYSYRDYSGLSADLDDNTILSDARNCSPLANNHIGQPDYDMYLTGEAYMPYPLIHLYADNSDLRNNLFMVGSANIKIPWIKGLSFDINYSNTYYTRNNFTFFPVTHYDGAGNNGAGSKYHYEERSWIQNNILTYLRDFGDHNVNATFLYSREHSGANASTLSASGFENQQLSYNGLGLGTLSTVSTSAWEEDGISYMGRLSYSYKNRYYLTGTVRRDGYSGFGANNKFANFPSLSLGWVLSEEDFVGSSFPYMKLRVSYGINGNQGLGRYKSFSTMTTLSYIYDAETSIGLYPSGSLGNDDLKWEKTASLNMGVDFAFLNQRISGSLDLYNANTTDVLVQRALPATAGYDNVYTNIGGINNKGIEIMLNTINMEQSDFRWSSNFTFSLNRNEITKLYGDENDADIGNEWFVGESISAQYDYEMAGGLWTEEELYSGQILDGWYPGQFKYVDQNEDGVIDPTNDRKVIGYEDPNFRFSINNSLSYKNFSLNFLLNAICGGNGYYIMDNAGVLNTKWRSDDVYRTNMSAVRQYWTPDNGVNNATGIYNSPAVSSGIYQSRGFIRLQDISLAYKFNDSVLNRLKINNLQVYVSGKNLYTWTKWSGWDPETGTSNTPLMRNITVGVKISL</sequence>
<feature type="signal peptide" evidence="8">
    <location>
        <begin position="1"/>
        <end position="20"/>
    </location>
</feature>
<evidence type="ECO:0000256" key="1">
    <source>
        <dbReference type="ARBA" id="ARBA00004571"/>
    </source>
</evidence>
<dbReference type="InterPro" id="IPR023997">
    <property type="entry name" value="TonB-dep_OMP_SusC/RagA_CS"/>
</dbReference>
<organism evidence="10 11">
    <name type="scientific">Maribellus comscasis</name>
    <dbReference type="NCBI Taxonomy" id="2681766"/>
    <lineage>
        <taxon>Bacteria</taxon>
        <taxon>Pseudomonadati</taxon>
        <taxon>Bacteroidota</taxon>
        <taxon>Bacteroidia</taxon>
        <taxon>Marinilabiliales</taxon>
        <taxon>Prolixibacteraceae</taxon>
        <taxon>Maribellus</taxon>
    </lineage>
</organism>
<keyword evidence="4 7" id="KW-0812">Transmembrane</keyword>
<dbReference type="Gene3D" id="2.60.40.1120">
    <property type="entry name" value="Carboxypeptidase-like, regulatory domain"/>
    <property type="match status" value="1"/>
</dbReference>
<evidence type="ECO:0000256" key="2">
    <source>
        <dbReference type="ARBA" id="ARBA00022448"/>
    </source>
</evidence>
<evidence type="ECO:0000256" key="5">
    <source>
        <dbReference type="ARBA" id="ARBA00023136"/>
    </source>
</evidence>
<dbReference type="NCBIfam" id="TIGR04056">
    <property type="entry name" value="OMP_RagA_SusC"/>
    <property type="match status" value="1"/>
</dbReference>
<evidence type="ECO:0000256" key="7">
    <source>
        <dbReference type="PROSITE-ProRule" id="PRU01360"/>
    </source>
</evidence>
<dbReference type="Gene3D" id="2.170.130.10">
    <property type="entry name" value="TonB-dependent receptor, plug domain"/>
    <property type="match status" value="1"/>
</dbReference>
<accession>A0A6I6JML3</accession>
<keyword evidence="6 7" id="KW-0998">Cell outer membrane</keyword>
<dbReference type="Pfam" id="PF07715">
    <property type="entry name" value="Plug"/>
    <property type="match status" value="1"/>
</dbReference>
<dbReference type="KEGG" id="mcos:GM418_08205"/>
<dbReference type="RefSeq" id="WP_158864972.1">
    <property type="nucleotide sequence ID" value="NZ_CP046401.1"/>
</dbReference>
<gene>
    <name evidence="10" type="ORF">GM418_08205</name>
</gene>
<evidence type="ECO:0000256" key="8">
    <source>
        <dbReference type="SAM" id="SignalP"/>
    </source>
</evidence>
<proteinExistence type="inferred from homology"/>
<feature type="domain" description="TonB-dependent receptor plug" evidence="9">
    <location>
        <begin position="112"/>
        <end position="218"/>
    </location>
</feature>
<dbReference type="InterPro" id="IPR039426">
    <property type="entry name" value="TonB-dep_rcpt-like"/>
</dbReference>
<comment type="subcellular location">
    <subcellularLocation>
        <location evidence="1 7">Cell outer membrane</location>
        <topology evidence="1 7">Multi-pass membrane protein</topology>
    </subcellularLocation>
</comment>
<dbReference type="Proteomes" id="UP000428260">
    <property type="component" value="Chromosome"/>
</dbReference>
<dbReference type="PROSITE" id="PS52016">
    <property type="entry name" value="TONB_DEPENDENT_REC_3"/>
    <property type="match status" value="1"/>
</dbReference>
<feature type="chain" id="PRO_5026267414" evidence="8">
    <location>
        <begin position="21"/>
        <end position="1010"/>
    </location>
</feature>
<keyword evidence="3 7" id="KW-1134">Transmembrane beta strand</keyword>
<dbReference type="NCBIfam" id="TIGR04057">
    <property type="entry name" value="SusC_RagA_signa"/>
    <property type="match status" value="1"/>
</dbReference>
<evidence type="ECO:0000313" key="10">
    <source>
        <dbReference type="EMBL" id="QGY43641.1"/>
    </source>
</evidence>
<reference evidence="10 11" key="1">
    <citation type="submission" date="2019-11" db="EMBL/GenBank/DDBJ databases">
        <authorList>
            <person name="Zheng R.K."/>
            <person name="Sun C.M."/>
        </authorList>
    </citation>
    <scope>NUCLEOTIDE SEQUENCE [LARGE SCALE GENOMIC DNA]</scope>
    <source>
        <strain evidence="10 11">WC007</strain>
    </source>
</reference>
<dbReference type="InterPro" id="IPR037066">
    <property type="entry name" value="Plug_dom_sf"/>
</dbReference>
<dbReference type="InterPro" id="IPR023996">
    <property type="entry name" value="TonB-dep_OMP_SusC/RagA"/>
</dbReference>
<dbReference type="InterPro" id="IPR012910">
    <property type="entry name" value="Plug_dom"/>
</dbReference>
<comment type="similarity">
    <text evidence="7">Belongs to the TonB-dependent receptor family.</text>
</comment>
<dbReference type="InterPro" id="IPR036942">
    <property type="entry name" value="Beta-barrel_TonB_sf"/>
</dbReference>
<dbReference type="SUPFAM" id="SSF49464">
    <property type="entry name" value="Carboxypeptidase regulatory domain-like"/>
    <property type="match status" value="1"/>
</dbReference>
<dbReference type="GO" id="GO:0009279">
    <property type="term" value="C:cell outer membrane"/>
    <property type="evidence" value="ECO:0007669"/>
    <property type="project" value="UniProtKB-SubCell"/>
</dbReference>
<keyword evidence="2 7" id="KW-0813">Transport</keyword>
<protein>
    <submittedName>
        <fullName evidence="10">SusC/RagA family TonB-linked outer membrane protein</fullName>
    </submittedName>
</protein>
<evidence type="ECO:0000256" key="3">
    <source>
        <dbReference type="ARBA" id="ARBA00022452"/>
    </source>
</evidence>
<evidence type="ECO:0000256" key="6">
    <source>
        <dbReference type="ARBA" id="ARBA00023237"/>
    </source>
</evidence>
<dbReference type="EMBL" id="CP046401">
    <property type="protein sequence ID" value="QGY43641.1"/>
    <property type="molecule type" value="Genomic_DNA"/>
</dbReference>
<dbReference type="InterPro" id="IPR008969">
    <property type="entry name" value="CarboxyPept-like_regulatory"/>
</dbReference>
<keyword evidence="8" id="KW-0732">Signal</keyword>
<dbReference type="Pfam" id="PF13715">
    <property type="entry name" value="CarbopepD_reg_2"/>
    <property type="match status" value="1"/>
</dbReference>
<keyword evidence="11" id="KW-1185">Reference proteome</keyword>
<dbReference type="AlphaFoldDB" id="A0A6I6JML3"/>
<dbReference type="SUPFAM" id="SSF56935">
    <property type="entry name" value="Porins"/>
    <property type="match status" value="1"/>
</dbReference>
<dbReference type="Gene3D" id="2.40.170.20">
    <property type="entry name" value="TonB-dependent receptor, beta-barrel domain"/>
    <property type="match status" value="1"/>
</dbReference>
<evidence type="ECO:0000313" key="11">
    <source>
        <dbReference type="Proteomes" id="UP000428260"/>
    </source>
</evidence>
<evidence type="ECO:0000259" key="9">
    <source>
        <dbReference type="Pfam" id="PF07715"/>
    </source>
</evidence>
<name>A0A6I6JML3_9BACT</name>
<keyword evidence="5 7" id="KW-0472">Membrane</keyword>